<feature type="disulfide bond" evidence="5">
    <location>
        <begin position="76"/>
        <end position="86"/>
    </location>
</feature>
<accession>A0AAZ1XIH6</accession>
<evidence type="ECO:0000256" key="2">
    <source>
        <dbReference type="ARBA" id="ARBA00022737"/>
    </source>
</evidence>
<dbReference type="FunFam" id="3.10.250.10:FF:000006">
    <property type="entry name" value="neurotrypsin isoform X2"/>
    <property type="match status" value="3"/>
</dbReference>
<reference evidence="7" key="3">
    <citation type="submission" date="2025-09" db="UniProtKB">
        <authorList>
            <consortium name="Ensembl"/>
        </authorList>
    </citation>
    <scope>IDENTIFICATION</scope>
</reference>
<feature type="domain" description="SRCR" evidence="6">
    <location>
        <begin position="328"/>
        <end position="427"/>
    </location>
</feature>
<evidence type="ECO:0000256" key="5">
    <source>
        <dbReference type="PROSITE-ProRule" id="PRU00196"/>
    </source>
</evidence>
<evidence type="ECO:0000256" key="3">
    <source>
        <dbReference type="ARBA" id="ARBA00023157"/>
    </source>
</evidence>
<comment type="caution">
    <text evidence="5">Lacks conserved residue(s) required for the propagation of feature annotation.</text>
</comment>
<feature type="disulfide bond" evidence="5">
    <location>
        <begin position="32"/>
        <end position="96"/>
    </location>
</feature>
<feature type="disulfide bond" evidence="5">
    <location>
        <begin position="295"/>
        <end position="305"/>
    </location>
</feature>
<feature type="disulfide bond" evidence="5">
    <location>
        <begin position="189"/>
        <end position="199"/>
    </location>
</feature>
<feature type="disulfide bond" evidence="5">
    <location>
        <begin position="145"/>
        <end position="209"/>
    </location>
</feature>
<dbReference type="InterPro" id="IPR001190">
    <property type="entry name" value="SRCR"/>
</dbReference>
<dbReference type="Proteomes" id="UP000472276">
    <property type="component" value="Unassembled WGS sequence"/>
</dbReference>
<dbReference type="AlphaFoldDB" id="A0AAZ1XIH6"/>
<keyword evidence="1" id="KW-0732">Signal</keyword>
<dbReference type="PROSITE" id="PS50287">
    <property type="entry name" value="SRCR_2"/>
    <property type="match status" value="4"/>
</dbReference>
<feature type="disulfide bond" evidence="5">
    <location>
        <begin position="352"/>
        <end position="416"/>
    </location>
</feature>
<dbReference type="PROSITE" id="PS00420">
    <property type="entry name" value="SRCR_1"/>
    <property type="match status" value="2"/>
</dbReference>
<feature type="disulfide bond" evidence="5">
    <location>
        <begin position="45"/>
        <end position="106"/>
    </location>
</feature>
<evidence type="ECO:0000313" key="8">
    <source>
        <dbReference type="Proteomes" id="UP000472276"/>
    </source>
</evidence>
<sequence>CALIHSLLFSLHDIFTGCRVEIYHSGSWGTVCDDDWDLNDAGVVCRQLGCGAAESVHQSAHFGQGTGQIWLDNVACSGTESSLTACQHRGFGTHNCGHSEDAGVTCSGEMTLSKISWLVQIRLVGSTRCSGRVEIYHSGSWGTVCDDDWDLNDAKVVCRQLGCGAAVNAYPSAHFGQGTGQIWLDDVACSGSESSLTACRYSGFGTHNCGHGEDAGVACEKGIYYLTSLIRLAGSTRCTGRIEIYHSGSWGTVCDDDWDINDAKVVCRQLGCGTAVTSARFGQGTGNIWLDDLACSGSERSLTQCQHSGFGSHNCGHGEDAGVVCSGVKLVASNQCSGRVEIHYNNTWGTVCDDNWDMNDAKVVCTELDCGTALEAPQSARFGQGTGRIWLDEVSCSGSERSLIQCQHRGFGSHNCVHGEDAGVVCSGKLKYHISTTHAAGDDKY</sequence>
<name>A0AAZ1XIH6_OREAU</name>
<dbReference type="PANTHER" id="PTHR48071:SF27">
    <property type="entry name" value="SCAVENGER RECEPTOR CYSTEINE-RICH TYPE 1 PROTEIN M130-LIKE"/>
    <property type="match status" value="1"/>
</dbReference>
<evidence type="ECO:0000256" key="1">
    <source>
        <dbReference type="ARBA" id="ARBA00022729"/>
    </source>
</evidence>
<proteinExistence type="predicted"/>
<dbReference type="Pfam" id="PF00530">
    <property type="entry name" value="SRCR"/>
    <property type="match status" value="4"/>
</dbReference>
<dbReference type="PANTHER" id="PTHR48071">
    <property type="entry name" value="SRCR DOMAIN-CONTAINING PROTEIN"/>
    <property type="match status" value="1"/>
</dbReference>
<organism evidence="7 8">
    <name type="scientific">Oreochromis aureus</name>
    <name type="common">Israeli tilapia</name>
    <name type="synonym">Chromis aureus</name>
    <dbReference type="NCBI Taxonomy" id="47969"/>
    <lineage>
        <taxon>Eukaryota</taxon>
        <taxon>Metazoa</taxon>
        <taxon>Chordata</taxon>
        <taxon>Craniata</taxon>
        <taxon>Vertebrata</taxon>
        <taxon>Euteleostomi</taxon>
        <taxon>Actinopterygii</taxon>
        <taxon>Neopterygii</taxon>
        <taxon>Teleostei</taxon>
        <taxon>Neoteleostei</taxon>
        <taxon>Acanthomorphata</taxon>
        <taxon>Ovalentaria</taxon>
        <taxon>Cichlomorphae</taxon>
        <taxon>Cichliformes</taxon>
        <taxon>Cichlidae</taxon>
        <taxon>African cichlids</taxon>
        <taxon>Pseudocrenilabrinae</taxon>
        <taxon>Oreochromini</taxon>
        <taxon>Oreochromis</taxon>
    </lineage>
</organism>
<evidence type="ECO:0000313" key="7">
    <source>
        <dbReference type="Ensembl" id="ENSOABP00000067417.1"/>
    </source>
</evidence>
<dbReference type="GO" id="GO:0031638">
    <property type="term" value="P:zymogen activation"/>
    <property type="evidence" value="ECO:0007669"/>
    <property type="project" value="TreeGrafter"/>
</dbReference>
<keyword evidence="4" id="KW-0325">Glycoprotein</keyword>
<keyword evidence="2" id="KW-0677">Repeat</keyword>
<dbReference type="PRINTS" id="PR00258">
    <property type="entry name" value="SPERACTRCPTR"/>
</dbReference>
<dbReference type="GO" id="GO:0005886">
    <property type="term" value="C:plasma membrane"/>
    <property type="evidence" value="ECO:0007669"/>
    <property type="project" value="TreeGrafter"/>
</dbReference>
<protein>
    <recommendedName>
        <fullName evidence="6">SRCR domain-containing protein</fullName>
    </recommendedName>
</protein>
<keyword evidence="8" id="KW-1185">Reference proteome</keyword>
<dbReference type="GO" id="GO:0004252">
    <property type="term" value="F:serine-type endopeptidase activity"/>
    <property type="evidence" value="ECO:0007669"/>
    <property type="project" value="TreeGrafter"/>
</dbReference>
<dbReference type="Gene3D" id="3.10.250.10">
    <property type="entry name" value="SRCR-like domain"/>
    <property type="match status" value="4"/>
</dbReference>
<feature type="domain" description="SRCR" evidence="6">
    <location>
        <begin position="121"/>
        <end position="220"/>
    </location>
</feature>
<feature type="domain" description="SRCR" evidence="6">
    <location>
        <begin position="230"/>
        <end position="326"/>
    </location>
</feature>
<reference evidence="7" key="2">
    <citation type="submission" date="2025-08" db="UniProtKB">
        <authorList>
            <consortium name="Ensembl"/>
        </authorList>
    </citation>
    <scope>IDENTIFICATION</scope>
</reference>
<feature type="disulfide bond" evidence="5">
    <location>
        <begin position="396"/>
        <end position="406"/>
    </location>
</feature>
<keyword evidence="3 5" id="KW-1015">Disulfide bond</keyword>
<evidence type="ECO:0000256" key="4">
    <source>
        <dbReference type="ARBA" id="ARBA00023180"/>
    </source>
</evidence>
<evidence type="ECO:0000259" key="6">
    <source>
        <dbReference type="PROSITE" id="PS50287"/>
    </source>
</evidence>
<feature type="disulfide bond" evidence="5">
    <location>
        <begin position="158"/>
        <end position="219"/>
    </location>
</feature>
<dbReference type="SMART" id="SM00202">
    <property type="entry name" value="SR"/>
    <property type="match status" value="4"/>
</dbReference>
<feature type="disulfide bond" evidence="5">
    <location>
        <begin position="365"/>
        <end position="426"/>
    </location>
</feature>
<dbReference type="InterPro" id="IPR036772">
    <property type="entry name" value="SRCR-like_dom_sf"/>
</dbReference>
<dbReference type="Ensembl" id="ENSOABT00000069360.1">
    <property type="protein sequence ID" value="ENSOABP00000067417.1"/>
    <property type="gene ID" value="ENSOABG00000028219.1"/>
</dbReference>
<dbReference type="FunFam" id="3.10.250.10:FF:000001">
    <property type="entry name" value="Lysyl oxidase 4 isoform X1"/>
    <property type="match status" value="1"/>
</dbReference>
<feature type="domain" description="SRCR" evidence="6">
    <location>
        <begin position="19"/>
        <end position="107"/>
    </location>
</feature>
<dbReference type="SUPFAM" id="SSF56487">
    <property type="entry name" value="SRCR-like"/>
    <property type="match status" value="4"/>
</dbReference>
<reference evidence="8" key="1">
    <citation type="submission" date="2020-03" db="EMBL/GenBank/DDBJ databases">
        <title>Evolution of repeat sequences and sex chromosomes of tilapia species revealed by chromosome-level genomes.</title>
        <authorList>
            <person name="Xu L."/>
            <person name="Tao W."/>
            <person name="Wang D."/>
            <person name="Zhou Q."/>
        </authorList>
    </citation>
    <scope>NUCLEOTIDE SEQUENCE [LARGE SCALE GENOMIC DNA]</scope>
    <source>
        <strain evidence="8">Israel</strain>
    </source>
</reference>